<keyword evidence="1" id="KW-0472">Membrane</keyword>
<organism evidence="4">
    <name type="scientific">Brugia timori</name>
    <dbReference type="NCBI Taxonomy" id="42155"/>
    <lineage>
        <taxon>Eukaryota</taxon>
        <taxon>Metazoa</taxon>
        <taxon>Ecdysozoa</taxon>
        <taxon>Nematoda</taxon>
        <taxon>Chromadorea</taxon>
        <taxon>Rhabditida</taxon>
        <taxon>Spirurina</taxon>
        <taxon>Spiruromorpha</taxon>
        <taxon>Filarioidea</taxon>
        <taxon>Onchocercidae</taxon>
        <taxon>Brugia</taxon>
    </lineage>
</organism>
<reference evidence="2 3" key="2">
    <citation type="submission" date="2018-11" db="EMBL/GenBank/DDBJ databases">
        <authorList>
            <consortium name="Pathogen Informatics"/>
        </authorList>
    </citation>
    <scope>NUCLEOTIDE SEQUENCE [LARGE SCALE GENOMIC DNA]</scope>
</reference>
<keyword evidence="1" id="KW-1133">Transmembrane helix</keyword>
<dbReference type="EMBL" id="UZAG01018756">
    <property type="protein sequence ID" value="VDO40929.1"/>
    <property type="molecule type" value="Genomic_DNA"/>
</dbReference>
<dbReference type="AlphaFoldDB" id="A0A0R3R1S6"/>
<sequence length="254" mass="29350">MVNYLERARALAEYSPLPYTNIASSQQCKPKKISKVNFIVNPQRESTIGYERVEDVIQEDNNCMKHKVKFINASAQLSQIRCCCNLMHTVVVIIFTFAMKSAIIWSVIPFIVASLSIYALYTEKHKYLYPFLIISSAHIILCIVIVIVIITFTAANYGTFRQIVGYYMKIRLSDTFIVIFVITSVILFLILSIMHLWQLNVVYSCMIYFEQKRCLEREQCHPMIVKYSCSNGKEDGHHNHFITNHKCYESCAAV</sequence>
<keyword evidence="1" id="KW-0812">Transmembrane</keyword>
<evidence type="ECO:0000256" key="1">
    <source>
        <dbReference type="SAM" id="Phobius"/>
    </source>
</evidence>
<reference evidence="4" key="1">
    <citation type="submission" date="2017-02" db="UniProtKB">
        <authorList>
            <consortium name="WormBaseParasite"/>
        </authorList>
    </citation>
    <scope>IDENTIFICATION</scope>
</reference>
<gene>
    <name evidence="2" type="ORF">BTMF_LOCUS11962</name>
</gene>
<evidence type="ECO:0000313" key="2">
    <source>
        <dbReference type="EMBL" id="VDO40929.1"/>
    </source>
</evidence>
<feature type="transmembrane region" description="Helical" evidence="1">
    <location>
        <begin position="127"/>
        <end position="155"/>
    </location>
</feature>
<feature type="transmembrane region" description="Helical" evidence="1">
    <location>
        <begin position="176"/>
        <end position="197"/>
    </location>
</feature>
<protein>
    <submittedName>
        <fullName evidence="2 4">Uncharacterized protein</fullName>
    </submittedName>
</protein>
<evidence type="ECO:0000313" key="4">
    <source>
        <dbReference type="WBParaSite" id="BTMF_0001396601-mRNA-1"/>
    </source>
</evidence>
<accession>A0A0R3R1S6</accession>
<dbReference type="Proteomes" id="UP000280834">
    <property type="component" value="Unassembled WGS sequence"/>
</dbReference>
<dbReference type="STRING" id="42155.A0A0R3R1S6"/>
<dbReference type="WBParaSite" id="BTMF_0001396601-mRNA-1">
    <property type="protein sequence ID" value="BTMF_0001396601-mRNA-1"/>
    <property type="gene ID" value="BTMF_0001396601"/>
</dbReference>
<keyword evidence="3" id="KW-1185">Reference proteome</keyword>
<proteinExistence type="predicted"/>
<name>A0A0R3R1S6_9BILA</name>
<evidence type="ECO:0000313" key="3">
    <source>
        <dbReference type="Proteomes" id="UP000280834"/>
    </source>
</evidence>